<feature type="region of interest" description="Disordered" evidence="1">
    <location>
        <begin position="1"/>
        <end position="25"/>
    </location>
</feature>
<dbReference type="AlphaFoldDB" id="A0AAW0Q7Q0"/>
<protein>
    <submittedName>
        <fullName evidence="2">Uncharacterized protein</fullName>
    </submittedName>
</protein>
<dbReference type="EMBL" id="JAQQWP010000010">
    <property type="protein sequence ID" value="KAK8096800.1"/>
    <property type="molecule type" value="Genomic_DNA"/>
</dbReference>
<proteinExistence type="predicted"/>
<evidence type="ECO:0000256" key="1">
    <source>
        <dbReference type="SAM" id="MobiDB-lite"/>
    </source>
</evidence>
<reference evidence="2 3" key="1">
    <citation type="submission" date="2023-01" db="EMBL/GenBank/DDBJ databases">
        <title>Analysis of 21 Apiospora genomes using comparative genomics revels a genus with tremendous synthesis potential of carbohydrate active enzymes and secondary metabolites.</title>
        <authorList>
            <person name="Sorensen T."/>
        </authorList>
    </citation>
    <scope>NUCLEOTIDE SEQUENCE [LARGE SCALE GENOMIC DNA]</scope>
    <source>
        <strain evidence="2 3">CBS 117206</strain>
    </source>
</reference>
<comment type="caution">
    <text evidence="2">The sequence shown here is derived from an EMBL/GenBank/DDBJ whole genome shotgun (WGS) entry which is preliminary data.</text>
</comment>
<evidence type="ECO:0000313" key="2">
    <source>
        <dbReference type="EMBL" id="KAK8096800.1"/>
    </source>
</evidence>
<feature type="compositionally biased region" description="Polar residues" evidence="1">
    <location>
        <begin position="1"/>
        <end position="23"/>
    </location>
</feature>
<evidence type="ECO:0000313" key="3">
    <source>
        <dbReference type="Proteomes" id="UP001392437"/>
    </source>
</evidence>
<keyword evidence="3" id="KW-1185">Reference proteome</keyword>
<gene>
    <name evidence="2" type="ORF">PG999_012744</name>
</gene>
<dbReference type="Proteomes" id="UP001392437">
    <property type="component" value="Unassembled WGS sequence"/>
</dbReference>
<name>A0AAW0Q7Q0_9PEZI</name>
<sequence>MVRNSSPGGPPINSDNSAPSRNASPVILASQDAQRNEWANLPFELGLDYFAELGPCLLPVLQDEDEHHSRSNGGSHTAAIDTIPATVQPCEMSNSPLDFAGVDVRMDDVCHFMDMSRSPMPNRDQLCWTASSRSGTEQTPNSVRI</sequence>
<accession>A0AAW0Q7Q0</accession>
<organism evidence="2 3">
    <name type="scientific">Apiospora kogelbergensis</name>
    <dbReference type="NCBI Taxonomy" id="1337665"/>
    <lineage>
        <taxon>Eukaryota</taxon>
        <taxon>Fungi</taxon>
        <taxon>Dikarya</taxon>
        <taxon>Ascomycota</taxon>
        <taxon>Pezizomycotina</taxon>
        <taxon>Sordariomycetes</taxon>
        <taxon>Xylariomycetidae</taxon>
        <taxon>Amphisphaeriales</taxon>
        <taxon>Apiosporaceae</taxon>
        <taxon>Apiospora</taxon>
    </lineage>
</organism>